<evidence type="ECO:0000313" key="3">
    <source>
        <dbReference type="EMBL" id="ABK21065.1"/>
    </source>
</evidence>
<accession>A9NKA4</accession>
<organism evidence="3">
    <name type="scientific">Picea sitchensis</name>
    <name type="common">Sitka spruce</name>
    <name type="synonym">Pinus sitchensis</name>
    <dbReference type="NCBI Taxonomy" id="3332"/>
    <lineage>
        <taxon>Eukaryota</taxon>
        <taxon>Viridiplantae</taxon>
        <taxon>Streptophyta</taxon>
        <taxon>Embryophyta</taxon>
        <taxon>Tracheophyta</taxon>
        <taxon>Spermatophyta</taxon>
        <taxon>Pinopsida</taxon>
        <taxon>Pinidae</taxon>
        <taxon>Conifers I</taxon>
        <taxon>Pinales</taxon>
        <taxon>Pinaceae</taxon>
        <taxon>Picea</taxon>
    </lineage>
</organism>
<name>A9NKA4_PICSI</name>
<dbReference type="PANTHER" id="PTHR31533:SF28">
    <property type="entry name" value="BIFUNCTIONAL INHIBITOR_PLANT LIPID TRANSFER PROTEIN_SEED STORAGE HELICAL DOMAIN-CONTAINING PROTEIN"/>
    <property type="match status" value="1"/>
</dbReference>
<dbReference type="AlphaFoldDB" id="A9NKA4"/>
<feature type="signal peptide" evidence="1">
    <location>
        <begin position="1"/>
        <end position="24"/>
    </location>
</feature>
<reference evidence="3" key="1">
    <citation type="journal article" date="2008" name="BMC Genomics">
        <title>A conifer genomics resource of 200,000 spruce (Picea spp.) ESTs and 6,464 high-quality, sequence-finished full-length cDNAs for Sitka spruce (Picea sitchensis).</title>
        <authorList>
            <person name="Ralph S.G."/>
            <person name="Chun H.J."/>
            <person name="Kolosova N."/>
            <person name="Cooper D."/>
            <person name="Oddy C."/>
            <person name="Ritland C.E."/>
            <person name="Kirkpatrick R."/>
            <person name="Moore R."/>
            <person name="Barber S."/>
            <person name="Holt R.A."/>
            <person name="Jones S.J."/>
            <person name="Marra M.A."/>
            <person name="Douglas C.J."/>
            <person name="Ritland K."/>
            <person name="Bohlmann J."/>
        </authorList>
    </citation>
    <scope>NUCLEOTIDE SEQUENCE</scope>
    <source>
        <tissue evidence="3">Bark</tissue>
    </source>
</reference>
<proteinExistence type="evidence at transcript level"/>
<evidence type="ECO:0000256" key="1">
    <source>
        <dbReference type="SAM" id="SignalP"/>
    </source>
</evidence>
<evidence type="ECO:0000259" key="2">
    <source>
        <dbReference type="Pfam" id="PF26578"/>
    </source>
</evidence>
<dbReference type="Pfam" id="PF26578">
    <property type="entry name" value="LLG1"/>
    <property type="match status" value="1"/>
</dbReference>
<feature type="chain" id="PRO_5002738911" description="GPI-anchored protein LLG1-like domain-containing protein" evidence="1">
    <location>
        <begin position="25"/>
        <end position="125"/>
    </location>
</feature>
<dbReference type="InterPro" id="IPR058888">
    <property type="entry name" value="LLG1-like"/>
</dbReference>
<dbReference type="EMBL" id="EF081679">
    <property type="protein sequence ID" value="ABK21065.1"/>
    <property type="molecule type" value="mRNA"/>
</dbReference>
<keyword evidence="1" id="KW-0732">Signal</keyword>
<protein>
    <recommendedName>
        <fullName evidence="2">GPI-anchored protein LLG1-like domain-containing protein</fullName>
    </recommendedName>
</protein>
<dbReference type="PANTHER" id="PTHR31533">
    <property type="entry name" value="GPI-ANCHORED PROTEIN LLG1-RELATED-RELATED"/>
    <property type="match status" value="1"/>
</dbReference>
<feature type="domain" description="GPI-anchored protein LLG1-like" evidence="2">
    <location>
        <begin position="46"/>
        <end position="119"/>
    </location>
</feature>
<dbReference type="InterPro" id="IPR039307">
    <property type="entry name" value="LORELEI-like"/>
</dbReference>
<sequence>MMSSSSSLFASMVLILVLAGIAFSARDMKEPEIINYTHPISKPCSVEFSSVDYSPITNVCKAPEYNEKQCCDAFKALACKYGTHVNDYSTICPIEFVSYLNLAGSYPMGVFVGRCNEGGDHRLCA</sequence>